<name>A0ABS5U8Q4_9BACT</name>
<sequence>MKQIIFTLLAVLLLLNGCSHVMSEANLKLAEPSVNFAALAANPEAFVGKIILVGGIIVEVQSSGDISQIEVSQLELLKNGVPDEDSNSGGHFLALTSQLIDPEVYRPGQLVTLIGEVKGKKVQKLQDVDYSYPLLATRELRPFRSSEPFTRTTNPYQNQFGDEKFLGRPPGLADGEPRRLY</sequence>
<feature type="signal peptide" evidence="2">
    <location>
        <begin position="1"/>
        <end position="23"/>
    </location>
</feature>
<gene>
    <name evidence="3" type="ORF">KJB30_09725</name>
</gene>
<feature type="compositionally biased region" description="Polar residues" evidence="1">
    <location>
        <begin position="147"/>
        <end position="160"/>
    </location>
</feature>
<dbReference type="InterPro" id="IPR004658">
    <property type="entry name" value="OMP_Slp"/>
</dbReference>
<keyword evidence="4" id="KW-1185">Reference proteome</keyword>
<protein>
    <submittedName>
        <fullName evidence="3">Slp family lipoprotein</fullName>
    </submittedName>
</protein>
<dbReference type="RefSeq" id="WP_214298564.1">
    <property type="nucleotide sequence ID" value="NZ_JAHDYS010000008.1"/>
</dbReference>
<reference evidence="3 4" key="1">
    <citation type="submission" date="2021-05" db="EMBL/GenBank/DDBJ databases">
        <title>The draft genome of Geobacter chapellei DSM 13688.</title>
        <authorList>
            <person name="Xu Z."/>
            <person name="Masuda Y."/>
            <person name="Itoh H."/>
            <person name="Senoo K."/>
        </authorList>
    </citation>
    <scope>NUCLEOTIDE SEQUENCE [LARGE SCALE GENOMIC DNA]</scope>
    <source>
        <strain evidence="3 4">DSM 13688</strain>
    </source>
</reference>
<feature type="region of interest" description="Disordered" evidence="1">
    <location>
        <begin position="146"/>
        <end position="181"/>
    </location>
</feature>
<keyword evidence="3" id="KW-0449">Lipoprotein</keyword>
<evidence type="ECO:0000256" key="2">
    <source>
        <dbReference type="SAM" id="SignalP"/>
    </source>
</evidence>
<proteinExistence type="predicted"/>
<evidence type="ECO:0000256" key="1">
    <source>
        <dbReference type="SAM" id="MobiDB-lite"/>
    </source>
</evidence>
<dbReference type="Pfam" id="PF03843">
    <property type="entry name" value="Slp"/>
    <property type="match status" value="1"/>
</dbReference>
<dbReference type="PANTHER" id="PTHR37530">
    <property type="entry name" value="OUTER MEMBRANE PROTEIN SLP"/>
    <property type="match status" value="1"/>
</dbReference>
<comment type="caution">
    <text evidence="3">The sequence shown here is derived from an EMBL/GenBank/DDBJ whole genome shotgun (WGS) entry which is preliminary data.</text>
</comment>
<evidence type="ECO:0000313" key="4">
    <source>
        <dbReference type="Proteomes" id="UP000784128"/>
    </source>
</evidence>
<dbReference type="PIRSF" id="PIRSF004982">
    <property type="entry name" value="SlP"/>
    <property type="match status" value="1"/>
</dbReference>
<dbReference type="Proteomes" id="UP000784128">
    <property type="component" value="Unassembled WGS sequence"/>
</dbReference>
<evidence type="ECO:0000313" key="3">
    <source>
        <dbReference type="EMBL" id="MBT1072063.1"/>
    </source>
</evidence>
<organism evidence="3 4">
    <name type="scientific">Pelotalea chapellei</name>
    <dbReference type="NCBI Taxonomy" id="44671"/>
    <lineage>
        <taxon>Bacteria</taxon>
        <taxon>Pseudomonadati</taxon>
        <taxon>Thermodesulfobacteriota</taxon>
        <taxon>Desulfuromonadia</taxon>
        <taxon>Geobacterales</taxon>
        <taxon>Geobacteraceae</taxon>
        <taxon>Pelotalea</taxon>
    </lineage>
</organism>
<accession>A0ABS5U8Q4</accession>
<keyword evidence="2" id="KW-0732">Signal</keyword>
<dbReference type="PANTHER" id="PTHR37530:SF1">
    <property type="entry name" value="OUTER MEMBRANE PROTEIN SLP"/>
    <property type="match status" value="1"/>
</dbReference>
<feature type="chain" id="PRO_5047057686" evidence="2">
    <location>
        <begin position="24"/>
        <end position="181"/>
    </location>
</feature>
<dbReference type="EMBL" id="JAHDYS010000008">
    <property type="protein sequence ID" value="MBT1072063.1"/>
    <property type="molecule type" value="Genomic_DNA"/>
</dbReference>